<evidence type="ECO:0000313" key="2">
    <source>
        <dbReference type="Proteomes" id="UP000310108"/>
    </source>
</evidence>
<name>A0A4U6XAT6_9PEZI</name>
<dbReference type="Proteomes" id="UP000310108">
    <property type="component" value="Unassembled WGS sequence"/>
</dbReference>
<proteinExistence type="predicted"/>
<accession>A0A4U6XAT6</accession>
<dbReference type="AlphaFoldDB" id="A0A4U6XAT6"/>
<dbReference type="EMBL" id="PJEX01000228">
    <property type="protein sequence ID" value="TKW52645.1"/>
    <property type="molecule type" value="Genomic_DNA"/>
</dbReference>
<keyword evidence="2" id="KW-1185">Reference proteome</keyword>
<comment type="caution">
    <text evidence="1">The sequence shown here is derived from an EMBL/GenBank/DDBJ whole genome shotgun (WGS) entry which is preliminary data.</text>
</comment>
<dbReference type="OrthoDB" id="4828090at2759"/>
<protein>
    <submittedName>
        <fullName evidence="1">Uncharacterized protein</fullName>
    </submittedName>
</protein>
<evidence type="ECO:0000313" key="1">
    <source>
        <dbReference type="EMBL" id="TKW52645.1"/>
    </source>
</evidence>
<reference evidence="1 2" key="1">
    <citation type="journal article" date="2019" name="PLoS ONE">
        <title>Comparative genome analysis indicates high evolutionary potential of pathogenicity genes in Colletotrichum tanaceti.</title>
        <authorList>
            <person name="Lelwala R.V."/>
            <person name="Korhonen P.K."/>
            <person name="Young N.D."/>
            <person name="Scott J.B."/>
            <person name="Ades P.A."/>
            <person name="Gasser R.B."/>
            <person name="Taylor P.W.J."/>
        </authorList>
    </citation>
    <scope>NUCLEOTIDE SEQUENCE [LARGE SCALE GENOMIC DNA]</scope>
    <source>
        <strain evidence="1">BRIP57314</strain>
    </source>
</reference>
<gene>
    <name evidence="1" type="ORF">CTA1_11766</name>
</gene>
<organism evidence="1 2">
    <name type="scientific">Colletotrichum tanaceti</name>
    <dbReference type="NCBI Taxonomy" id="1306861"/>
    <lineage>
        <taxon>Eukaryota</taxon>
        <taxon>Fungi</taxon>
        <taxon>Dikarya</taxon>
        <taxon>Ascomycota</taxon>
        <taxon>Pezizomycotina</taxon>
        <taxon>Sordariomycetes</taxon>
        <taxon>Hypocreomycetidae</taxon>
        <taxon>Glomerellales</taxon>
        <taxon>Glomerellaceae</taxon>
        <taxon>Colletotrichum</taxon>
        <taxon>Colletotrichum destructivum species complex</taxon>
    </lineage>
</organism>
<dbReference type="STRING" id="1306861.A0A4U6XAT6"/>
<sequence>MTNMTSVVVVEANPTPILEGSAVGLVARDGGVFPEDKCISAPKSDEFDFSYYTFTVDAGMEQRAKELGYTKLGVRQVCRSRCRYGTNTENWEKVPIVGLGPNYTYKFKLDRCKKGHDRHVKYYTLYPCKEDNSCAPESCDQQRNICTDGDQKSVNLTDPEPWVCKI</sequence>